<feature type="domain" description="Peptidase C1A papain C-terminal" evidence="3">
    <location>
        <begin position="101"/>
        <end position="373"/>
    </location>
</feature>
<keyword evidence="2" id="KW-0812">Transmembrane</keyword>
<name>A0AA86PFC2_9EUKA</name>
<sequence>MLNIIFTYQNLLKLSCDEAYSNFQRQFSKQYSASAQSIFCSNFAILQQLLSSDPSLSIGLVPHMDSINLSLAPAPLENVRKSYPTSELCSAYNPLADLHNIHSSIDLRELSLVTKSKSQGSCGSCYSFQTISLLENAMFLDRDHLTPFWSSKINNNNKDFKLSEQFLMSNSFYSSYYCHGGNFVISAYVMGVNGLQNVIQTVELEENIQYEPYKHQNMWEKQLYLKPIIKEEDYYIPFKRFNPAQNWINSPCYDTPVVKIFDDNADKFDENTIYTIKSYLSRGIAVAFGMKIGGGFNQFIFQLYIGGGFIQKAKCTNFELEHAVTAVGYGKKHGKDVWVIKNSWGSSWGDDGFFFVEIGKDSYCTEHYAYAIIPKYYNISSTEAYSRTKMDRGKSHQLDCEHITGQYMQTIKCYALALSPGGIAGVAGACLVVVLIICLIIYKKRKQLLFKQRLQLKLNPRVKIVMLKSRVFANSKPTQSQQQETNIL</sequence>
<dbReference type="InterPro" id="IPR013128">
    <property type="entry name" value="Peptidase_C1A"/>
</dbReference>
<dbReference type="InterPro" id="IPR038765">
    <property type="entry name" value="Papain-like_cys_pep_sf"/>
</dbReference>
<dbReference type="SUPFAM" id="SSF54001">
    <property type="entry name" value="Cysteine proteinases"/>
    <property type="match status" value="1"/>
</dbReference>
<evidence type="ECO:0000313" key="6">
    <source>
        <dbReference type="Proteomes" id="UP001642409"/>
    </source>
</evidence>
<proteinExistence type="inferred from homology"/>
<keyword evidence="6" id="KW-1185">Reference proteome</keyword>
<dbReference type="PANTHER" id="PTHR12411">
    <property type="entry name" value="CYSTEINE PROTEASE FAMILY C1-RELATED"/>
    <property type="match status" value="1"/>
</dbReference>
<evidence type="ECO:0000313" key="4">
    <source>
        <dbReference type="EMBL" id="CAI9937432.1"/>
    </source>
</evidence>
<dbReference type="InterPro" id="IPR039417">
    <property type="entry name" value="Peptidase_C1A_papain-like"/>
</dbReference>
<gene>
    <name evidence="4" type="ORF">HINF_LOCUS25077</name>
    <name evidence="5" type="ORF">HINF_LOCUS33724</name>
</gene>
<dbReference type="CDD" id="cd02248">
    <property type="entry name" value="Peptidase_C1A"/>
    <property type="match status" value="1"/>
</dbReference>
<dbReference type="InterPro" id="IPR000668">
    <property type="entry name" value="Peptidase_C1A_C"/>
</dbReference>
<feature type="transmembrane region" description="Helical" evidence="2">
    <location>
        <begin position="414"/>
        <end position="442"/>
    </location>
</feature>
<dbReference type="GO" id="GO:0008234">
    <property type="term" value="F:cysteine-type peptidase activity"/>
    <property type="evidence" value="ECO:0007669"/>
    <property type="project" value="InterPro"/>
</dbReference>
<reference evidence="5 6" key="2">
    <citation type="submission" date="2024-07" db="EMBL/GenBank/DDBJ databases">
        <authorList>
            <person name="Akdeniz Z."/>
        </authorList>
    </citation>
    <scope>NUCLEOTIDE SEQUENCE [LARGE SCALE GENOMIC DNA]</scope>
</reference>
<dbReference type="AlphaFoldDB" id="A0AA86PFC2"/>
<dbReference type="EMBL" id="CATOUU010000646">
    <property type="protein sequence ID" value="CAI9937432.1"/>
    <property type="molecule type" value="Genomic_DNA"/>
</dbReference>
<protein>
    <submittedName>
        <fullName evidence="4">Cathepsin L</fullName>
    </submittedName>
    <submittedName>
        <fullName evidence="5">Cathepsin_L</fullName>
    </submittedName>
</protein>
<dbReference type="Gene3D" id="3.90.70.10">
    <property type="entry name" value="Cysteine proteinases"/>
    <property type="match status" value="1"/>
</dbReference>
<evidence type="ECO:0000256" key="1">
    <source>
        <dbReference type="ARBA" id="ARBA00008455"/>
    </source>
</evidence>
<reference evidence="4" key="1">
    <citation type="submission" date="2023-06" db="EMBL/GenBank/DDBJ databases">
        <authorList>
            <person name="Kurt Z."/>
        </authorList>
    </citation>
    <scope>NUCLEOTIDE SEQUENCE</scope>
</reference>
<dbReference type="SMART" id="SM00645">
    <property type="entry name" value="Pept_C1"/>
    <property type="match status" value="1"/>
</dbReference>
<comment type="similarity">
    <text evidence="1">Belongs to the peptidase C1 family.</text>
</comment>
<organism evidence="4">
    <name type="scientific">Hexamita inflata</name>
    <dbReference type="NCBI Taxonomy" id="28002"/>
    <lineage>
        <taxon>Eukaryota</taxon>
        <taxon>Metamonada</taxon>
        <taxon>Diplomonadida</taxon>
        <taxon>Hexamitidae</taxon>
        <taxon>Hexamitinae</taxon>
        <taxon>Hexamita</taxon>
    </lineage>
</organism>
<dbReference type="PRINTS" id="PR00705">
    <property type="entry name" value="PAPAIN"/>
</dbReference>
<keyword evidence="2" id="KW-1133">Transmembrane helix</keyword>
<accession>A0AA86PFC2</accession>
<evidence type="ECO:0000313" key="5">
    <source>
        <dbReference type="EMBL" id="CAL6030853.1"/>
    </source>
</evidence>
<evidence type="ECO:0000256" key="2">
    <source>
        <dbReference type="SAM" id="Phobius"/>
    </source>
</evidence>
<keyword evidence="2" id="KW-0472">Membrane</keyword>
<evidence type="ECO:0000259" key="3">
    <source>
        <dbReference type="SMART" id="SM00645"/>
    </source>
</evidence>
<dbReference type="GO" id="GO:0006508">
    <property type="term" value="P:proteolysis"/>
    <property type="evidence" value="ECO:0007669"/>
    <property type="project" value="InterPro"/>
</dbReference>
<dbReference type="EMBL" id="CAXDID020000118">
    <property type="protein sequence ID" value="CAL6030853.1"/>
    <property type="molecule type" value="Genomic_DNA"/>
</dbReference>
<comment type="caution">
    <text evidence="4">The sequence shown here is derived from an EMBL/GenBank/DDBJ whole genome shotgun (WGS) entry which is preliminary data.</text>
</comment>
<dbReference type="Pfam" id="PF00112">
    <property type="entry name" value="Peptidase_C1"/>
    <property type="match status" value="1"/>
</dbReference>
<dbReference type="Proteomes" id="UP001642409">
    <property type="component" value="Unassembled WGS sequence"/>
</dbReference>